<feature type="domain" description="Alpha-2-macroglobulin" evidence="4">
    <location>
        <begin position="1202"/>
        <end position="1291"/>
    </location>
</feature>
<dbReference type="Proteomes" id="UP001348817">
    <property type="component" value="Plasmid pFA1"/>
</dbReference>
<dbReference type="Gene3D" id="2.60.40.1930">
    <property type="match status" value="1"/>
</dbReference>
<dbReference type="InterPro" id="IPR001599">
    <property type="entry name" value="Macroglobln_a2"/>
</dbReference>
<dbReference type="SUPFAM" id="SSF48239">
    <property type="entry name" value="Terpenoid cyclases/Protein prenyltransferases"/>
    <property type="match status" value="1"/>
</dbReference>
<dbReference type="PANTHER" id="PTHR40094">
    <property type="entry name" value="ALPHA-2-MACROGLOBULIN HOMOLOG"/>
    <property type="match status" value="1"/>
</dbReference>
<gene>
    <name evidence="5" type="ORF">FUAX_39120</name>
</gene>
<evidence type="ECO:0000256" key="2">
    <source>
        <dbReference type="ARBA" id="ARBA00022729"/>
    </source>
</evidence>
<feature type="domain" description="Alpha-2-macroglobulin bait region" evidence="3">
    <location>
        <begin position="997"/>
        <end position="1139"/>
    </location>
</feature>
<keyword evidence="5" id="KW-0614">Plasmid</keyword>
<dbReference type="Pfam" id="PF07678">
    <property type="entry name" value="TED_complement"/>
    <property type="match status" value="1"/>
</dbReference>
<evidence type="ECO:0000259" key="3">
    <source>
        <dbReference type="SMART" id="SM01359"/>
    </source>
</evidence>
<reference evidence="5 6" key="1">
    <citation type="submission" date="2021-12" db="EMBL/GenBank/DDBJ databases">
        <title>Genome sequencing of bacteria with rrn-lacking chromosome and rrn-plasmid.</title>
        <authorList>
            <person name="Anda M."/>
            <person name="Iwasaki W."/>
        </authorList>
    </citation>
    <scope>NUCLEOTIDE SEQUENCE [LARGE SCALE GENOMIC DNA]</scope>
    <source>
        <strain evidence="5 6">DSM 100852</strain>
        <plasmid evidence="5 6">pFA1</plasmid>
    </source>
</reference>
<evidence type="ECO:0000259" key="4">
    <source>
        <dbReference type="SMART" id="SM01360"/>
    </source>
</evidence>
<dbReference type="InterPro" id="IPR041203">
    <property type="entry name" value="Bact_A2M_MG5"/>
</dbReference>
<dbReference type="InterPro" id="IPR011625">
    <property type="entry name" value="A2M_N_BRD"/>
</dbReference>
<comment type="similarity">
    <text evidence="1">Belongs to the protease inhibitor I39 (alpha-2-macroglobulin) family. Bacterial alpha-2-macroglobulin subfamily.</text>
</comment>
<dbReference type="Pfam" id="PF07703">
    <property type="entry name" value="A2M_BRD"/>
    <property type="match status" value="1"/>
</dbReference>
<dbReference type="InterPro" id="IPR041462">
    <property type="entry name" value="Bact_A2M_MG6"/>
</dbReference>
<dbReference type="InterPro" id="IPR011626">
    <property type="entry name" value="Alpha-macroglobulin_TED"/>
</dbReference>
<organism evidence="5 6">
    <name type="scientific">Fulvitalea axinellae</name>
    <dbReference type="NCBI Taxonomy" id="1182444"/>
    <lineage>
        <taxon>Bacteria</taxon>
        <taxon>Pseudomonadati</taxon>
        <taxon>Bacteroidota</taxon>
        <taxon>Cytophagia</taxon>
        <taxon>Cytophagales</taxon>
        <taxon>Persicobacteraceae</taxon>
        <taxon>Fulvitalea</taxon>
    </lineage>
</organism>
<dbReference type="SMART" id="SM01360">
    <property type="entry name" value="A2M"/>
    <property type="match status" value="1"/>
</dbReference>
<dbReference type="InterPro" id="IPR008930">
    <property type="entry name" value="Terpenoid_cyclase/PrenylTrfase"/>
</dbReference>
<name>A0AAU9CQ20_9BACT</name>
<dbReference type="InterPro" id="IPR013783">
    <property type="entry name" value="Ig-like_fold"/>
</dbReference>
<dbReference type="SMART" id="SM01359">
    <property type="entry name" value="A2M_N_2"/>
    <property type="match status" value="1"/>
</dbReference>
<dbReference type="Pfam" id="PF11974">
    <property type="entry name" value="bMG3"/>
    <property type="match status" value="1"/>
</dbReference>
<dbReference type="InterPro" id="IPR021868">
    <property type="entry name" value="Alpha_2_Macroglob_MG3"/>
</dbReference>
<dbReference type="Pfam" id="PF01835">
    <property type="entry name" value="MG2"/>
    <property type="match status" value="1"/>
</dbReference>
<dbReference type="PANTHER" id="PTHR40094:SF1">
    <property type="entry name" value="UBIQUITIN DOMAIN-CONTAINING PROTEIN"/>
    <property type="match status" value="1"/>
</dbReference>
<dbReference type="EMBL" id="AP025315">
    <property type="protein sequence ID" value="BDD11480.1"/>
    <property type="molecule type" value="Genomic_DNA"/>
</dbReference>
<dbReference type="GO" id="GO:0005615">
    <property type="term" value="C:extracellular space"/>
    <property type="evidence" value="ECO:0007669"/>
    <property type="project" value="InterPro"/>
</dbReference>
<dbReference type="InterPro" id="IPR051802">
    <property type="entry name" value="YfhM-like"/>
</dbReference>
<evidence type="ECO:0000313" key="6">
    <source>
        <dbReference type="Proteomes" id="UP001348817"/>
    </source>
</evidence>
<accession>A0AAU9CQ20</accession>
<keyword evidence="6" id="KW-1185">Reference proteome</keyword>
<dbReference type="Gene3D" id="2.60.40.10">
    <property type="entry name" value="Immunoglobulins"/>
    <property type="match status" value="1"/>
</dbReference>
<dbReference type="InterPro" id="IPR002890">
    <property type="entry name" value="MG2"/>
</dbReference>
<dbReference type="SMART" id="SM01419">
    <property type="entry name" value="Thiol-ester_cl"/>
    <property type="match status" value="1"/>
</dbReference>
<dbReference type="Gene3D" id="1.50.10.20">
    <property type="match status" value="1"/>
</dbReference>
<proteinExistence type="inferred from homology"/>
<dbReference type="Pfam" id="PF17972">
    <property type="entry name" value="bMG5"/>
    <property type="match status" value="1"/>
</dbReference>
<protein>
    <submittedName>
        <fullName evidence="5">Membrane protein</fullName>
    </submittedName>
</protein>
<dbReference type="KEGG" id="fax:FUAX_39120"/>
<keyword evidence="2" id="KW-0732">Signal</keyword>
<dbReference type="Pfam" id="PF17973">
    <property type="entry name" value="bMG10"/>
    <property type="match status" value="1"/>
</dbReference>
<geneLocation type="plasmid" evidence="5 6">
    <name>pFA1</name>
</geneLocation>
<dbReference type="Pfam" id="PF17962">
    <property type="entry name" value="bMG6"/>
    <property type="match status" value="1"/>
</dbReference>
<dbReference type="InterPro" id="IPR047565">
    <property type="entry name" value="Alpha-macroglob_thiol-ester_cl"/>
</dbReference>
<evidence type="ECO:0000313" key="5">
    <source>
        <dbReference type="EMBL" id="BDD11480.1"/>
    </source>
</evidence>
<dbReference type="GO" id="GO:0004866">
    <property type="term" value="F:endopeptidase inhibitor activity"/>
    <property type="evidence" value="ECO:0007669"/>
    <property type="project" value="InterPro"/>
</dbReference>
<dbReference type="InterPro" id="IPR041246">
    <property type="entry name" value="Bact_MG10"/>
</dbReference>
<dbReference type="CDD" id="cd02891">
    <property type="entry name" value="A2M_like"/>
    <property type="match status" value="1"/>
</dbReference>
<sequence>MSTTQIFPRNLTLFLWMPVLALILILQSCGGSESGGKKARPKSIDARFADYVTAHTGGVISATGEIKVRLAKDNPDSTVVGKTAEGVFSFKPEIKGKTVWADRDLLVFKPSGRLKSGQEYKAKLDLEAVSQAKVPSDLKSFPFSFKVMEQNMEVKVEGLETSSENENALTLTGYVQTADKADDKDIEKVLTAKQPGAELTIGWEHGLSDNRHRFIVSGISRGKKQSAVTLNWKGEAIGVNTSGSKTEDIPAIGDYKVLAVKLLRDGTRYISVRFSDPLRSNQDLRGLISVKGMSKPKFVIAGNELRIYSEGDTQAVVTVTVRQGVKNNAGGKLKKSFTAKVYFEQKKPQVQWVSGHKGTILPGTDGMVMPFEAVGLKAVDVTVYRVFRKNVLQFLQVNSLSGNNQMRRVARPVGRKVVPLNASGVTNLMKWNRFTLDLSEIMDAEPGAVYQVMIGFRKSQSLYNCGYEADEDTHNDDGLTSENWDNPEEESSYWDYSEDYYYSDYNWRDRDNPCTDSYYGRRRSIRKNIFASDLGLIAKRGEKGKLMAFVTDMQTTESVSGVNITLYDYQQQPVGQAQTGSNGMVSVEPKRKPFFLVANKGDQYGYLKLDDGGSLSMSSFDVSGEYVRNGLKGFIYGERGVWRPGDEMHLCFVLEDKNRTLPADHPVVFELSDPKGKVVKRKVSAKSVGGIYDFTVKIDPEAETGRWSARVKVGGAVFTKQIKVETVKPNRLKIELDFHKKRLLSTDGKTEGDLSVRWLHGAVARNLKAEIDLLLVPVKTVFKGYGQYNFDDLSKRFSTEPEELFSGRIDNNGEAKVSFDIKTGSESPGALKAIFKEKVFEEGGDFSIGQNTLPYYPYNVFVGLQIPEGDSRGMLLTDKDHTFNVATVTAEGKPVAKKNLKVEVFKLNWRWWWDNSSNDVANYMGQTNRTPVWTGRVNTGTNGKGSFKYNLKYPAWGRYLIRVHDEEFGHSTSKTVYFDWPGWARKGKGSQLGATMLDFRTDKAKYAPGEKIKLTIPASAKGRALVSVENGSEILNAMWVETEKGTTTAELEVTSEMSPNVYLNVTLVQPHATTANDLPIRLYGVKYVEVVDPATKLNPEISMPEVLRPEAPVKIKVSEKNGKAMAYTLAVVDEGLLDLTRFKTPNPWKRFYAREALGVRTWDMYDMVIGAYGGKIERLLSIGGDEAMRSKSDKSTNRFKPVVKFMGPFFLKAGQTQTHSFDMPRYVGSVRTMVVAASDGAYGSAEATTPVRQELMVLATLPRVMGPGETVKLPVNVFAMSDKIRNVNVKVEASGKLKLMGASTGKVTFQKKGDKVTYFELKAPEELGQAKVKITATSGNLKATYDVELDVRASNPPLSRVRDGILDQGKSVTLDYEPSGIAGTNSLKLEVSSIPAINMEKRLNYLIRYPHGCVEQTTSAAFPQLYVGKLAEISDKQKATLETNINAAIKRLRSFQTADGGLSYWPGGERSNTYGTSYAGHFLVAAQKAGYYVPSDFMDKWKNFQTQKANDWDLDADYRNSDLAQAYRLYTLALAGQPAMGAMNRMRETSGIRDIAKWRLAQAYALAGEKSEALKMVSNLTETVEDYRERSYTFGSASRDRAMILETMASLGERQRALPLLRQVADALGSRRWMSTQTTAYCLLAVAEFVSGDQSQPMKYTYTFNGNEGAVNAETPVSVSTLPADKAGKAVLENKGDKTLFVRLIGEGIPLAGQEKTESRNLKMDVIYKDKDGKLLDPTKIPQGTDFTALVTVSNNGLNTDLKEMALSQIFPSGWEILNMRLNDTEQYYQKAKPTYQDIRDDRVYTYFDLPSGKRKTFAVQLNASYQGKFYLPSVTCGAMYDDEVYAQQAGTWVEVIKQD</sequence>
<evidence type="ECO:0000256" key="1">
    <source>
        <dbReference type="ARBA" id="ARBA00010556"/>
    </source>
</evidence>
<dbReference type="Pfam" id="PF00207">
    <property type="entry name" value="A2M"/>
    <property type="match status" value="1"/>
</dbReference>